<keyword evidence="1 7" id="KW-0732">Signal</keyword>
<evidence type="ECO:0000313" key="9">
    <source>
        <dbReference type="EMBL" id="KAG2470580.1"/>
    </source>
</evidence>
<accession>A0A8X7XJY2</accession>
<evidence type="ECO:0000259" key="8">
    <source>
        <dbReference type="PROSITE" id="PS50835"/>
    </source>
</evidence>
<dbReference type="Gene3D" id="2.60.40.10">
    <property type="entry name" value="Immunoglobulins"/>
    <property type="match status" value="6"/>
</dbReference>
<dbReference type="SMART" id="SM00409">
    <property type="entry name" value="IG"/>
    <property type="match status" value="5"/>
</dbReference>
<dbReference type="PROSITE" id="PS50835">
    <property type="entry name" value="IG_LIKE"/>
    <property type="match status" value="2"/>
</dbReference>
<feature type="domain" description="Ig-like" evidence="8">
    <location>
        <begin position="228"/>
        <end position="308"/>
    </location>
</feature>
<feature type="domain" description="Ig-like" evidence="8">
    <location>
        <begin position="129"/>
        <end position="220"/>
    </location>
</feature>
<proteinExistence type="inferred from homology"/>
<keyword evidence="4" id="KW-0393">Immunoglobulin domain</keyword>
<gene>
    <name evidence="9" type="primary">Ceacam6</name>
    <name evidence="9" type="ORF">GTO96_0006390</name>
</gene>
<dbReference type="Proteomes" id="UP000886611">
    <property type="component" value="Unassembled WGS sequence"/>
</dbReference>
<evidence type="ECO:0000256" key="6">
    <source>
        <dbReference type="SAM" id="Phobius"/>
    </source>
</evidence>
<feature type="signal peptide" evidence="7">
    <location>
        <begin position="1"/>
        <end position="23"/>
    </location>
</feature>
<dbReference type="FunFam" id="2.60.40.10:FF:000244">
    <property type="entry name" value="carcinoembryonic antigen-related cell adhesion molecule 16"/>
    <property type="match status" value="1"/>
</dbReference>
<dbReference type="SMART" id="SM00408">
    <property type="entry name" value="IGc2"/>
    <property type="match status" value="2"/>
</dbReference>
<dbReference type="InterPro" id="IPR003598">
    <property type="entry name" value="Ig_sub2"/>
</dbReference>
<dbReference type="InterPro" id="IPR007110">
    <property type="entry name" value="Ig-like_dom"/>
</dbReference>
<keyword evidence="6" id="KW-0472">Membrane</keyword>
<dbReference type="EMBL" id="JAATIS010000094">
    <property type="protein sequence ID" value="KAG2470580.1"/>
    <property type="molecule type" value="Genomic_DNA"/>
</dbReference>
<feature type="non-terminal residue" evidence="9">
    <location>
        <position position="1"/>
    </location>
</feature>
<evidence type="ECO:0000256" key="3">
    <source>
        <dbReference type="ARBA" id="ARBA00023180"/>
    </source>
</evidence>
<name>A0A8X7XJY2_POLSE</name>
<keyword evidence="3" id="KW-0325">Glycoprotein</keyword>
<evidence type="ECO:0000256" key="1">
    <source>
        <dbReference type="ARBA" id="ARBA00022729"/>
    </source>
</evidence>
<dbReference type="PANTHER" id="PTHR44337">
    <property type="entry name" value="CARCINOEMBRYONIC ANTIGEN-RELATED CELL ADHESION MOLECULE 8"/>
    <property type="match status" value="1"/>
</dbReference>
<dbReference type="InterPro" id="IPR003599">
    <property type="entry name" value="Ig_sub"/>
</dbReference>
<dbReference type="InterPro" id="IPR052598">
    <property type="entry name" value="IgSF_CEA-related"/>
</dbReference>
<dbReference type="InterPro" id="IPR013783">
    <property type="entry name" value="Ig-like_fold"/>
</dbReference>
<keyword evidence="10" id="KW-1185">Reference proteome</keyword>
<keyword evidence="6" id="KW-1133">Transmembrane helix</keyword>
<protein>
    <submittedName>
        <fullName evidence="9">CEAM6 protein</fullName>
    </submittedName>
</protein>
<comment type="similarity">
    <text evidence="5">Belongs to the immunoglobulin superfamily. CEA family.</text>
</comment>
<comment type="caution">
    <text evidence="9">The sequence shown here is derived from an EMBL/GenBank/DDBJ whole genome shotgun (WGS) entry which is preliminary data.</text>
</comment>
<organism evidence="9 10">
    <name type="scientific">Polypterus senegalus</name>
    <name type="common">Senegal bichir</name>
    <dbReference type="NCBI Taxonomy" id="55291"/>
    <lineage>
        <taxon>Eukaryota</taxon>
        <taxon>Metazoa</taxon>
        <taxon>Chordata</taxon>
        <taxon>Craniata</taxon>
        <taxon>Vertebrata</taxon>
        <taxon>Euteleostomi</taxon>
        <taxon>Actinopterygii</taxon>
        <taxon>Polypteriformes</taxon>
        <taxon>Polypteridae</taxon>
        <taxon>Polypterus</taxon>
    </lineage>
</organism>
<reference evidence="9 10" key="1">
    <citation type="journal article" date="2021" name="Cell">
        <title>Tracing the genetic footprints of vertebrate landing in non-teleost ray-finned fishes.</title>
        <authorList>
            <person name="Bi X."/>
            <person name="Wang K."/>
            <person name="Yang L."/>
            <person name="Pan H."/>
            <person name="Jiang H."/>
            <person name="Wei Q."/>
            <person name="Fang M."/>
            <person name="Yu H."/>
            <person name="Zhu C."/>
            <person name="Cai Y."/>
            <person name="He Y."/>
            <person name="Gan X."/>
            <person name="Zeng H."/>
            <person name="Yu D."/>
            <person name="Zhu Y."/>
            <person name="Jiang H."/>
            <person name="Qiu Q."/>
            <person name="Yang H."/>
            <person name="Zhang Y.E."/>
            <person name="Wang W."/>
            <person name="Zhu M."/>
            <person name="He S."/>
            <person name="Zhang G."/>
        </authorList>
    </citation>
    <scope>NUCLEOTIDE SEQUENCE [LARGE SCALE GENOMIC DNA]</scope>
    <source>
        <strain evidence="9">Bchr_013</strain>
    </source>
</reference>
<dbReference type="PANTHER" id="PTHR44337:SF20">
    <property type="entry name" value="CARCINOEMBRYONIC ANTIGEN-RELATED CELL ADHESION MOLECULE 5-RELATED"/>
    <property type="match status" value="1"/>
</dbReference>
<feature type="chain" id="PRO_5036447944" evidence="7">
    <location>
        <begin position="24"/>
        <end position="707"/>
    </location>
</feature>
<evidence type="ECO:0000256" key="5">
    <source>
        <dbReference type="ARBA" id="ARBA00038222"/>
    </source>
</evidence>
<evidence type="ECO:0000256" key="4">
    <source>
        <dbReference type="ARBA" id="ARBA00023319"/>
    </source>
</evidence>
<feature type="non-terminal residue" evidence="9">
    <location>
        <position position="707"/>
    </location>
</feature>
<sequence length="707" mass="77217">MEMEVRVAVVLAALSTFSYCSSAAKLITSQSSVPATENGEATFNVSIDPDNQTAFIGIWTFGSQTVVNWVGTTIIYREYYGGRVLLTPATGTLKFDKVFLNDSGEYTLVITTAPSSFNLNGKVQLKVEPESVSVPTIQSNVTNPVEFNDTVTLTCTASGSDVSYRWFNGSSEVSDTQRIHLSADNRTLTISGVLRSDDGRFYCYVYNHVSNGTSKPFSLDVKYGPDLPILSVSPFKPVYSAGSSLILQCSAQSSPTAQYQWFLNGTSLNKRNQQLEISNIQMDDAGNYTCWAFNKVTLRYAAAQKVIDVIAKRDRDLSAGAIAGITIGVILFVAIIIALIVIFCLISPQNVLNGIVGGEITFNLPIDPVDQTANSGTWEFGSTVVVIWTGSNMIYTKDYRGRVEVSPSTGTLKFNKLFATDSGEYTVLITTAPSMIDLNGRVELKVYDYSITPSPIFGQSSDNVTFDVSIKPTNMVLQAVTWTVNITNNAVIWTGGAISYGQGYEGRAHLNTMTGSLSLFRLTLSDSGQYNVTIITTGGASMTGNITLKVLDPVAVPKIQFNDAVTLSCMASGSDVSYQWFNGSSEVLDTERILLSVDRKTLMISRVTLPFFHPTLVNDWREAAPFIGTRMGSSCFPAISRGHTPWAEVPLLHRKLSGCPLSSSPRHFLVWRKCRAPGMIRHWGAAWRWPRVPTGLGFQGLYPRPPV</sequence>
<feature type="transmembrane region" description="Helical" evidence="6">
    <location>
        <begin position="321"/>
        <end position="346"/>
    </location>
</feature>
<evidence type="ECO:0000256" key="7">
    <source>
        <dbReference type="SAM" id="SignalP"/>
    </source>
</evidence>
<keyword evidence="6" id="KW-0812">Transmembrane</keyword>
<dbReference type="SUPFAM" id="SSF48726">
    <property type="entry name" value="Immunoglobulin"/>
    <property type="match status" value="6"/>
</dbReference>
<evidence type="ECO:0000256" key="2">
    <source>
        <dbReference type="ARBA" id="ARBA00023157"/>
    </source>
</evidence>
<dbReference type="InterPro" id="IPR036179">
    <property type="entry name" value="Ig-like_dom_sf"/>
</dbReference>
<evidence type="ECO:0000313" key="10">
    <source>
        <dbReference type="Proteomes" id="UP000886611"/>
    </source>
</evidence>
<dbReference type="Pfam" id="PF13927">
    <property type="entry name" value="Ig_3"/>
    <property type="match status" value="2"/>
</dbReference>
<dbReference type="AlphaFoldDB" id="A0A8X7XJY2"/>
<keyword evidence="2" id="KW-1015">Disulfide bond</keyword>